<accession>A0AAC9A0G1</accession>
<evidence type="ECO:0000313" key="2">
    <source>
        <dbReference type="Proteomes" id="UP000067061"/>
    </source>
</evidence>
<dbReference type="EMBL" id="CP013122">
    <property type="protein sequence ID" value="ALM95423.1"/>
    <property type="molecule type" value="Genomic_DNA"/>
</dbReference>
<dbReference type="Proteomes" id="UP000067061">
    <property type="component" value="Plasmid unnamed1"/>
</dbReference>
<name>A0AAC9A0G1_FUSNP</name>
<geneLocation type="plasmid" evidence="1 2">
    <name>unnamed1</name>
</geneLocation>
<evidence type="ECO:0000313" key="1">
    <source>
        <dbReference type="EMBL" id="ALM95423.1"/>
    </source>
</evidence>
<proteinExistence type="predicted"/>
<organism evidence="1 2">
    <name type="scientific">Fusobacterium nucleatum subsp. polymorphum</name>
    <name type="common">Fusobacterium polymorphum</name>
    <dbReference type="NCBI Taxonomy" id="76857"/>
    <lineage>
        <taxon>Bacteria</taxon>
        <taxon>Fusobacteriati</taxon>
        <taxon>Fusobacteriota</taxon>
        <taxon>Fusobacteriia</taxon>
        <taxon>Fusobacteriales</taxon>
        <taxon>Fusobacteriaceae</taxon>
        <taxon>Fusobacterium</taxon>
    </lineage>
</organism>
<gene>
    <name evidence="1" type="ORF">RO02_12515</name>
</gene>
<dbReference type="RefSeq" id="WP_023042222.1">
    <property type="nucleotide sequence ID" value="NZ_CP013122.1"/>
</dbReference>
<protein>
    <submittedName>
        <fullName evidence="1">Uncharacterized protein</fullName>
    </submittedName>
</protein>
<sequence length="81" mass="9480">MLDNNIKVGNFYNNIGAGRKSGYEVAKKVLEEMYKKDEEVQVSKLAKQLRVTYSTGRNYLLRFLEEELGVTTNLKYYSYKK</sequence>
<keyword evidence="1" id="KW-0614">Plasmid</keyword>
<dbReference type="AlphaFoldDB" id="A0AAC9A0G1"/>
<reference evidence="1 2" key="1">
    <citation type="submission" date="2015-11" db="EMBL/GenBank/DDBJ databases">
        <authorList>
            <person name="Kook J.-K."/>
            <person name="Park S.-N."/>
            <person name="Lim Y.K."/>
            <person name="Jo E."/>
        </authorList>
    </citation>
    <scope>NUCLEOTIDE SEQUENCE [LARGE SCALE GENOMIC DNA]</scope>
    <source>
        <strain evidence="1 2">ChDC F306</strain>
        <plasmid evidence="1 2">unnamed1</plasmid>
    </source>
</reference>